<dbReference type="RefSeq" id="WP_128509554.1">
    <property type="nucleotide sequence ID" value="NZ_QUAC01000205.1"/>
</dbReference>
<comment type="caution">
    <text evidence="8">The sequence shown here is derived from an EMBL/GenBank/DDBJ whole genome shotgun (WGS) entry which is preliminary data.</text>
</comment>
<evidence type="ECO:0000256" key="4">
    <source>
        <dbReference type="ARBA" id="ARBA00022827"/>
    </source>
</evidence>
<evidence type="ECO:0000256" key="2">
    <source>
        <dbReference type="ARBA" id="ARBA00009347"/>
    </source>
</evidence>
<evidence type="ECO:0000256" key="5">
    <source>
        <dbReference type="RuleBase" id="RU362125"/>
    </source>
</evidence>
<dbReference type="SUPFAM" id="SSF56645">
    <property type="entry name" value="Acyl-CoA dehydrogenase NM domain-like"/>
    <property type="match status" value="1"/>
</dbReference>
<dbReference type="InterPro" id="IPR036250">
    <property type="entry name" value="AcylCo_DH-like_C"/>
</dbReference>
<dbReference type="InterPro" id="IPR009100">
    <property type="entry name" value="AcylCoA_DH/oxidase_NM_dom_sf"/>
</dbReference>
<comment type="cofactor">
    <cofactor evidence="1 5">
        <name>FAD</name>
        <dbReference type="ChEBI" id="CHEBI:57692"/>
    </cofactor>
</comment>
<dbReference type="PANTHER" id="PTHR43884:SF40">
    <property type="entry name" value="ACYL-COA DEHYDROGENASE"/>
    <property type="match status" value="1"/>
</dbReference>
<evidence type="ECO:0000313" key="9">
    <source>
        <dbReference type="Proteomes" id="UP000262477"/>
    </source>
</evidence>
<dbReference type="OrthoDB" id="6637748at2"/>
<proteinExistence type="inferred from homology"/>
<dbReference type="GO" id="GO:0003995">
    <property type="term" value="F:acyl-CoA dehydrogenase activity"/>
    <property type="evidence" value="ECO:0007669"/>
    <property type="project" value="TreeGrafter"/>
</dbReference>
<dbReference type="AlphaFoldDB" id="A0A371PZ33"/>
<reference evidence="8 9" key="1">
    <citation type="submission" date="2018-08" db="EMBL/GenBank/DDBJ databases">
        <title>Streptomyces NEAU-D10 sp. nov., a novel Actinomycete isolated from soil.</title>
        <authorList>
            <person name="Jin L."/>
        </authorList>
    </citation>
    <scope>NUCLEOTIDE SEQUENCE [LARGE SCALE GENOMIC DNA]</scope>
    <source>
        <strain evidence="8 9">NEAU-D10</strain>
    </source>
</reference>
<dbReference type="Gene3D" id="2.40.110.10">
    <property type="entry name" value="Butyryl-CoA Dehydrogenase, subunit A, domain 2"/>
    <property type="match status" value="1"/>
</dbReference>
<comment type="similarity">
    <text evidence="2 5">Belongs to the acyl-CoA dehydrogenase family.</text>
</comment>
<dbReference type="InterPro" id="IPR037069">
    <property type="entry name" value="AcylCoA_DH/ox_N_sf"/>
</dbReference>
<feature type="domain" description="Acyl-CoA dehydrogenase/oxidase C-terminal" evidence="6">
    <location>
        <begin position="292"/>
        <end position="426"/>
    </location>
</feature>
<name>A0A371PZ33_STRIH</name>
<dbReference type="GO" id="GO:0050660">
    <property type="term" value="F:flavin adenine dinucleotide binding"/>
    <property type="evidence" value="ECO:0007669"/>
    <property type="project" value="InterPro"/>
</dbReference>
<accession>A0A371PZ33</accession>
<dbReference type="Gene3D" id="1.20.140.10">
    <property type="entry name" value="Butyryl-CoA Dehydrogenase, subunit A, domain 3"/>
    <property type="match status" value="2"/>
</dbReference>
<dbReference type="Pfam" id="PF00441">
    <property type="entry name" value="Acyl-CoA_dh_1"/>
    <property type="match status" value="1"/>
</dbReference>
<keyword evidence="4 5" id="KW-0274">FAD</keyword>
<gene>
    <name evidence="8" type="ORF">DY245_25485</name>
</gene>
<organism evidence="8 9">
    <name type="scientific">Streptomyces inhibens</name>
    <dbReference type="NCBI Taxonomy" id="2293571"/>
    <lineage>
        <taxon>Bacteria</taxon>
        <taxon>Bacillati</taxon>
        <taxon>Actinomycetota</taxon>
        <taxon>Actinomycetes</taxon>
        <taxon>Kitasatosporales</taxon>
        <taxon>Streptomycetaceae</taxon>
        <taxon>Streptomyces</taxon>
    </lineage>
</organism>
<evidence type="ECO:0000259" key="7">
    <source>
        <dbReference type="Pfam" id="PF02770"/>
    </source>
</evidence>
<evidence type="ECO:0000259" key="6">
    <source>
        <dbReference type="Pfam" id="PF00441"/>
    </source>
</evidence>
<protein>
    <submittedName>
        <fullName evidence="8">Acyl-CoA dehydrogenase</fullName>
    </submittedName>
</protein>
<dbReference type="Gene3D" id="1.10.540.10">
    <property type="entry name" value="Acyl-CoA dehydrogenase/oxidase, N-terminal domain"/>
    <property type="match status" value="1"/>
</dbReference>
<keyword evidence="3 5" id="KW-0285">Flavoprotein</keyword>
<keyword evidence="9" id="KW-1185">Reference proteome</keyword>
<dbReference type="EMBL" id="QUAC01000205">
    <property type="protein sequence ID" value="REK87679.1"/>
    <property type="molecule type" value="Genomic_DNA"/>
</dbReference>
<dbReference type="Proteomes" id="UP000262477">
    <property type="component" value="Unassembled WGS sequence"/>
</dbReference>
<dbReference type="InterPro" id="IPR009075">
    <property type="entry name" value="AcylCo_DH/oxidase_C"/>
</dbReference>
<evidence type="ECO:0000313" key="8">
    <source>
        <dbReference type="EMBL" id="REK87679.1"/>
    </source>
</evidence>
<feature type="domain" description="Acyl-CoA oxidase/dehydrogenase middle" evidence="7">
    <location>
        <begin position="168"/>
        <end position="259"/>
    </location>
</feature>
<dbReference type="SUPFAM" id="SSF47203">
    <property type="entry name" value="Acyl-CoA dehydrogenase C-terminal domain-like"/>
    <property type="match status" value="1"/>
</dbReference>
<dbReference type="InterPro" id="IPR046373">
    <property type="entry name" value="Acyl-CoA_Oxase/DH_mid-dom_sf"/>
</dbReference>
<dbReference type="PANTHER" id="PTHR43884">
    <property type="entry name" value="ACYL-COA DEHYDROGENASE"/>
    <property type="match status" value="1"/>
</dbReference>
<dbReference type="CDD" id="cd00567">
    <property type="entry name" value="ACAD"/>
    <property type="match status" value="1"/>
</dbReference>
<evidence type="ECO:0000256" key="3">
    <source>
        <dbReference type="ARBA" id="ARBA00022630"/>
    </source>
</evidence>
<dbReference type="InterPro" id="IPR006091">
    <property type="entry name" value="Acyl-CoA_Oxase/DH_mid-dom"/>
</dbReference>
<sequence length="600" mass="65993">MATSSRPHTVSRPQNLWHTPGVPSFLEDLYRGTFRWDLIHPFPVQDGADQQAGDRVLAAFGALLRERVDPTEVDVSQRLPTGLLDALVAGGYTRLQADPELGGLGLSSMNTFRIVQAAASWSMPVAQLLSVQNTIGVGSYLPALPPGPLRDTISARVRGGVISGNADTEPAGAANRRRMTIATPIEGGAAYLLNGQKVFTGNGPVAGMVNVTATVQGPDRDRVRVFFVDTSSPGFSVSAHHEFMGLKGFPAGALTFDNVRVPAELVMVEEEHNRRLTPELSRLIIRGRVHTIAGPSLAFGKLCLHWSREFANRRQVDDRPLGSFEEIQRMVSATLSEVFALETLAQWCLLGEDARDGERAVNLRYEQVAAKNLSSMTCWRMVDRTMSLLGAEGYESAQSKARRGAQPLPVERAFREARGLRISGGVDFQIDNWTSQVGIFWCYYPEPENARAIESEQVDVSCLDDADLTEPNLDHLRFTAHQVKAFARTCLALARRHPDPQELFAQEHLLIQLNQVASELLLMSLVLARTSRYGRLGPDSTQELADLYCAAARRRIDDLWRRITVEQPGEHASASAAWLAGDRWAHLMSDVLTETPPTAS</sequence>
<evidence type="ECO:0000256" key="1">
    <source>
        <dbReference type="ARBA" id="ARBA00001974"/>
    </source>
</evidence>
<keyword evidence="5" id="KW-0560">Oxidoreductase</keyword>
<dbReference type="Pfam" id="PF02770">
    <property type="entry name" value="Acyl-CoA_dh_M"/>
    <property type="match status" value="1"/>
</dbReference>